<accession>A0A6G1ERQ0</accession>
<evidence type="ECO:0000313" key="2">
    <source>
        <dbReference type="EMBL" id="KAF0927310.1"/>
    </source>
</evidence>
<dbReference type="EMBL" id="SPHZ02000003">
    <property type="protein sequence ID" value="KAF0927310.1"/>
    <property type="molecule type" value="Genomic_DNA"/>
</dbReference>
<comment type="caution">
    <text evidence="2">The sequence shown here is derived from an EMBL/GenBank/DDBJ whole genome shotgun (WGS) entry which is preliminary data.</text>
</comment>
<proteinExistence type="predicted"/>
<dbReference type="AlphaFoldDB" id="A0A6G1ERQ0"/>
<reference evidence="2 3" key="1">
    <citation type="submission" date="2019-11" db="EMBL/GenBank/DDBJ databases">
        <title>Whole genome sequence of Oryza granulata.</title>
        <authorList>
            <person name="Li W."/>
        </authorList>
    </citation>
    <scope>NUCLEOTIDE SEQUENCE [LARGE SCALE GENOMIC DNA]</scope>
    <source>
        <strain evidence="3">cv. Menghai</strain>
        <tissue evidence="2">Leaf</tissue>
    </source>
</reference>
<evidence type="ECO:0000256" key="1">
    <source>
        <dbReference type="SAM" id="MobiDB-lite"/>
    </source>
</evidence>
<protein>
    <submittedName>
        <fullName evidence="2">Uncharacterized protein</fullName>
    </submittedName>
</protein>
<sequence>MSSAFRSSNRRWLHTPAAVSLRTTAPTEWRSEGRLSPVRPLSSLKPGLVLLRYPPPLWLSTTRLDRVVLRGGHGRPGWQPPLLGPNEQSVWVDS</sequence>
<feature type="region of interest" description="Disordered" evidence="1">
    <location>
        <begin position="71"/>
        <end position="94"/>
    </location>
</feature>
<evidence type="ECO:0000313" key="3">
    <source>
        <dbReference type="Proteomes" id="UP000479710"/>
    </source>
</evidence>
<keyword evidence="3" id="KW-1185">Reference proteome</keyword>
<organism evidence="2 3">
    <name type="scientific">Oryza meyeriana var. granulata</name>
    <dbReference type="NCBI Taxonomy" id="110450"/>
    <lineage>
        <taxon>Eukaryota</taxon>
        <taxon>Viridiplantae</taxon>
        <taxon>Streptophyta</taxon>
        <taxon>Embryophyta</taxon>
        <taxon>Tracheophyta</taxon>
        <taxon>Spermatophyta</taxon>
        <taxon>Magnoliopsida</taxon>
        <taxon>Liliopsida</taxon>
        <taxon>Poales</taxon>
        <taxon>Poaceae</taxon>
        <taxon>BOP clade</taxon>
        <taxon>Oryzoideae</taxon>
        <taxon>Oryzeae</taxon>
        <taxon>Oryzinae</taxon>
        <taxon>Oryza</taxon>
        <taxon>Oryza meyeriana</taxon>
    </lineage>
</organism>
<name>A0A6G1ERQ0_9ORYZ</name>
<gene>
    <name evidence="2" type="ORF">E2562_031505</name>
</gene>
<dbReference type="Proteomes" id="UP000479710">
    <property type="component" value="Unassembled WGS sequence"/>
</dbReference>